<evidence type="ECO:0000256" key="1">
    <source>
        <dbReference type="ARBA" id="ARBA00001941"/>
    </source>
</evidence>
<dbReference type="GO" id="GO:0006508">
    <property type="term" value="P:proteolysis"/>
    <property type="evidence" value="ECO:0007669"/>
    <property type="project" value="UniProtKB-KW"/>
</dbReference>
<keyword evidence="6 10" id="KW-0645">Protease</keyword>
<dbReference type="GO" id="GO:0008237">
    <property type="term" value="F:metallopeptidase activity"/>
    <property type="evidence" value="ECO:0007669"/>
    <property type="project" value="UniProtKB-KW"/>
</dbReference>
<keyword evidence="9 10" id="KW-0482">Metalloprotease</keyword>
<sequence>MGKLTDKLNLLIRRENMSLETKLNKYAELIVKKGVNVQPGQTIILYAAVDEAYFARKIVAEAYKAGAHEVVMEWSDQTISKEFLNHTSLDRLKEVPNYQVTKANELMDKYASRISLISQDPDGLADVDAERLATLTKANQKALFRVREATMKDDISWIVVAAAGQEWAEKVFPDLKGQDAVNRLWEEILKDVRIDDDGDAVDNWDLHINKLKNKADWLNEQNFKELHYKNAKSAFTIGLAEGHVWEAAYSQDKAGNIFIPNMPTEEVFTAPDNRNIHGHVAATLPLSYQGNVIENIELDFEDGRIVKAQATSGLDVLEKIINTDEGSKSLGEVSLVPDPSPIAQSGILFYNTLFDENASDHLAIGAAYASNISGGKTEKPKNLAKRGWNISDEHVDFMIGSNDMDIDGVTQDGEVVPVFRSGDWA</sequence>
<dbReference type="GO" id="GO:0004177">
    <property type="term" value="F:aminopeptidase activity"/>
    <property type="evidence" value="ECO:0007669"/>
    <property type="project" value="UniProtKB-KW"/>
</dbReference>
<evidence type="ECO:0000256" key="8">
    <source>
        <dbReference type="ARBA" id="ARBA00022801"/>
    </source>
</evidence>
<dbReference type="Proteomes" id="UP000004283">
    <property type="component" value="Unassembled WGS sequence"/>
</dbReference>
<comment type="caution">
    <text evidence="10">The sequence shown here is derived from an EMBL/GenBank/DDBJ whole genome shotgun (WGS) entry which is preliminary data.</text>
</comment>
<reference evidence="10 11" key="1">
    <citation type="submission" date="2009-04" db="EMBL/GenBank/DDBJ databases">
        <authorList>
            <person name="Qin X."/>
            <person name="Bachman B."/>
            <person name="Battles P."/>
            <person name="Bell A."/>
            <person name="Bess C."/>
            <person name="Bickham C."/>
            <person name="Chaboub L."/>
            <person name="Chen D."/>
            <person name="Coyle M."/>
            <person name="Deiros D.R."/>
            <person name="Dinh H."/>
            <person name="Forbes L."/>
            <person name="Fowler G."/>
            <person name="Francisco L."/>
            <person name="Fu Q."/>
            <person name="Gubbala S."/>
            <person name="Hale W."/>
            <person name="Han Y."/>
            <person name="Hemphill L."/>
            <person name="Highlander S.K."/>
            <person name="Hirani K."/>
            <person name="Hogues M."/>
            <person name="Jackson L."/>
            <person name="Jakkamsetti A."/>
            <person name="Javaid M."/>
            <person name="Jiang H."/>
            <person name="Korchina V."/>
            <person name="Kovar C."/>
            <person name="Lara F."/>
            <person name="Lee S."/>
            <person name="Mata R."/>
            <person name="Mathew T."/>
            <person name="Moen C."/>
            <person name="Morales K."/>
            <person name="Munidasa M."/>
            <person name="Nazareth L."/>
            <person name="Ngo R."/>
            <person name="Nguyen L."/>
            <person name="Okwuonu G."/>
            <person name="Ongeri F."/>
            <person name="Patil S."/>
            <person name="Petrosino J."/>
            <person name="Pham C."/>
            <person name="Pham P."/>
            <person name="Pu L.-L."/>
            <person name="Puazo M."/>
            <person name="Raj R."/>
            <person name="Reid J."/>
            <person name="Rouhana J."/>
            <person name="Saada N."/>
            <person name="Shang Y."/>
            <person name="Simmons D."/>
            <person name="Thornton R."/>
            <person name="Warren J."/>
            <person name="Weissenberger G."/>
            <person name="Zhang J."/>
            <person name="Zhang L."/>
            <person name="Zhou C."/>
            <person name="Zhu D."/>
            <person name="Muzny D."/>
            <person name="Worley K."/>
            <person name="Gibbs R."/>
        </authorList>
    </citation>
    <scope>NUCLEOTIDE SEQUENCE [LARGE SCALE GENOMIC DNA]</scope>
    <source>
        <strain evidence="10 11">ATCC 19254</strain>
    </source>
</reference>
<evidence type="ECO:0000256" key="9">
    <source>
        <dbReference type="ARBA" id="ARBA00023049"/>
    </source>
</evidence>
<keyword evidence="7" id="KW-0479">Metal-binding</keyword>
<comment type="similarity">
    <text evidence="4">Belongs to the peptidase M29 family.</text>
</comment>
<protein>
    <submittedName>
        <fullName evidence="10">Thermophilic metalloprotease (M29)</fullName>
    </submittedName>
</protein>
<keyword evidence="5" id="KW-0031">Aminopeptidase</keyword>
<evidence type="ECO:0000256" key="7">
    <source>
        <dbReference type="ARBA" id="ARBA00022723"/>
    </source>
</evidence>
<name>C2KLA0_LEUMC</name>
<comment type="cofactor">
    <cofactor evidence="3">
        <name>Zn(2+)</name>
        <dbReference type="ChEBI" id="CHEBI:29105"/>
    </cofactor>
</comment>
<dbReference type="GO" id="GO:0046872">
    <property type="term" value="F:metal ion binding"/>
    <property type="evidence" value="ECO:0007669"/>
    <property type="project" value="UniProtKB-KW"/>
</dbReference>
<organism evidence="10 11">
    <name type="scientific">Leuconostoc mesenteroides subsp. cremoris ATCC 19254</name>
    <dbReference type="NCBI Taxonomy" id="586220"/>
    <lineage>
        <taxon>Bacteria</taxon>
        <taxon>Bacillati</taxon>
        <taxon>Bacillota</taxon>
        <taxon>Bacilli</taxon>
        <taxon>Lactobacillales</taxon>
        <taxon>Lactobacillaceae</taxon>
        <taxon>Leuconostoc</taxon>
    </lineage>
</organism>
<keyword evidence="8" id="KW-0378">Hydrolase</keyword>
<comment type="cofactor">
    <cofactor evidence="2">
        <name>Mg(2+)</name>
        <dbReference type="ChEBI" id="CHEBI:18420"/>
    </cofactor>
</comment>
<evidence type="ECO:0000313" key="11">
    <source>
        <dbReference type="Proteomes" id="UP000004283"/>
    </source>
</evidence>
<dbReference type="InterPro" id="IPR000787">
    <property type="entry name" value="Peptidase_M29"/>
</dbReference>
<dbReference type="Gene3D" id="3.40.1830.10">
    <property type="entry name" value="Thermophilic metalloprotease (M29)"/>
    <property type="match status" value="1"/>
</dbReference>
<proteinExistence type="inferred from homology"/>
<dbReference type="PRINTS" id="PR00919">
    <property type="entry name" value="THERMOPTASE"/>
</dbReference>
<dbReference type="InterPro" id="IPR035097">
    <property type="entry name" value="M29_N-terminal"/>
</dbReference>
<evidence type="ECO:0000256" key="5">
    <source>
        <dbReference type="ARBA" id="ARBA00022438"/>
    </source>
</evidence>
<dbReference type="HOGENOM" id="CLU_054346_1_0_9"/>
<accession>C2KLA0</accession>
<dbReference type="Pfam" id="PF02073">
    <property type="entry name" value="Peptidase_M29"/>
    <property type="match status" value="1"/>
</dbReference>
<dbReference type="PANTHER" id="PTHR34448">
    <property type="entry name" value="AMINOPEPTIDASE"/>
    <property type="match status" value="1"/>
</dbReference>
<evidence type="ECO:0000313" key="10">
    <source>
        <dbReference type="EMBL" id="EEJ42007.1"/>
    </source>
</evidence>
<evidence type="ECO:0000256" key="6">
    <source>
        <dbReference type="ARBA" id="ARBA00022670"/>
    </source>
</evidence>
<evidence type="ECO:0000256" key="2">
    <source>
        <dbReference type="ARBA" id="ARBA00001946"/>
    </source>
</evidence>
<evidence type="ECO:0000256" key="4">
    <source>
        <dbReference type="ARBA" id="ARBA00008236"/>
    </source>
</evidence>
<gene>
    <name evidence="10" type="ORF">HMPREF0555_1416</name>
</gene>
<dbReference type="EMBL" id="ACKV01000076">
    <property type="protein sequence ID" value="EEJ42007.1"/>
    <property type="molecule type" value="Genomic_DNA"/>
</dbReference>
<dbReference type="SUPFAM" id="SSF144052">
    <property type="entry name" value="Thermophilic metalloprotease-like"/>
    <property type="match status" value="1"/>
</dbReference>
<dbReference type="AlphaFoldDB" id="C2KLA0"/>
<evidence type="ECO:0000256" key="3">
    <source>
        <dbReference type="ARBA" id="ARBA00001947"/>
    </source>
</evidence>
<comment type="cofactor">
    <cofactor evidence="1">
        <name>Co(2+)</name>
        <dbReference type="ChEBI" id="CHEBI:48828"/>
    </cofactor>
</comment>
<dbReference type="InterPro" id="IPR052170">
    <property type="entry name" value="M29_Exopeptidase"/>
</dbReference>
<dbReference type="PANTHER" id="PTHR34448:SF3">
    <property type="entry name" value="AMINOPEPTIDASE AMPS"/>
    <property type="match status" value="1"/>
</dbReference>